<protein>
    <submittedName>
        <fullName evidence="2">Uncharacterized protein</fullName>
    </submittedName>
</protein>
<reference evidence="2" key="1">
    <citation type="submission" date="2018-11" db="EMBL/GenBank/DDBJ databases">
        <authorList>
            <consortium name="Genoscope - CEA"/>
            <person name="William W."/>
        </authorList>
    </citation>
    <scope>NUCLEOTIDE SEQUENCE</scope>
</reference>
<dbReference type="EMBL" id="LR031570">
    <property type="protein sequence ID" value="VDC71346.1"/>
    <property type="molecule type" value="Genomic_DNA"/>
</dbReference>
<evidence type="ECO:0000313" key="2">
    <source>
        <dbReference type="EMBL" id="VDC71346.1"/>
    </source>
</evidence>
<evidence type="ECO:0000256" key="1">
    <source>
        <dbReference type="SAM" id="MobiDB-lite"/>
    </source>
</evidence>
<feature type="compositionally biased region" description="Basic and acidic residues" evidence="1">
    <location>
        <begin position="1"/>
        <end position="13"/>
    </location>
</feature>
<accession>A0A3P5YUA7</accession>
<proteinExistence type="predicted"/>
<gene>
    <name evidence="2" type="ORF">BRAA05T21060Z</name>
</gene>
<name>A0A3P5YUA7_BRACM</name>
<feature type="region of interest" description="Disordered" evidence="1">
    <location>
        <begin position="1"/>
        <end position="26"/>
    </location>
</feature>
<dbReference type="AlphaFoldDB" id="A0A3P5YUA7"/>
<organism evidence="2">
    <name type="scientific">Brassica campestris</name>
    <name type="common">Field mustard</name>
    <dbReference type="NCBI Taxonomy" id="3711"/>
    <lineage>
        <taxon>Eukaryota</taxon>
        <taxon>Viridiplantae</taxon>
        <taxon>Streptophyta</taxon>
        <taxon>Embryophyta</taxon>
        <taxon>Tracheophyta</taxon>
        <taxon>Spermatophyta</taxon>
        <taxon>Magnoliopsida</taxon>
        <taxon>eudicotyledons</taxon>
        <taxon>Gunneridae</taxon>
        <taxon>Pentapetalae</taxon>
        <taxon>rosids</taxon>
        <taxon>malvids</taxon>
        <taxon>Brassicales</taxon>
        <taxon>Brassicaceae</taxon>
        <taxon>Brassiceae</taxon>
        <taxon>Brassica</taxon>
    </lineage>
</organism>
<sequence>MIENRNNKFDLNKEPSNSSQDDCNFRENHDEFFHSSNMNDDFKGKAKDINFHGDCGADGLGSETKEYNGKKGDFWLAGYIKKEQVFKSKDLLKLTVEIYAIRL</sequence>